<evidence type="ECO:0000256" key="3">
    <source>
        <dbReference type="ARBA" id="ARBA00011245"/>
    </source>
</evidence>
<comment type="subunit">
    <text evidence="3 16">Monomer.</text>
</comment>
<dbReference type="GO" id="GO:0006281">
    <property type="term" value="P:DNA repair"/>
    <property type="evidence" value="ECO:0007669"/>
    <property type="project" value="UniProtKB-UniRule"/>
</dbReference>
<feature type="domain" description="UmuC" evidence="18">
    <location>
        <begin position="18"/>
        <end position="199"/>
    </location>
</feature>
<keyword evidence="10 16" id="KW-0227">DNA damage</keyword>
<dbReference type="HAMAP" id="MF_01113">
    <property type="entry name" value="DNApol_IV"/>
    <property type="match status" value="1"/>
</dbReference>
<sequence length="430" mass="47138">MAAVQQPALPRTGFPRTIFHVDMDAFFVSVEELYDPSLKGKAVVVGGQRDERGVVSAASYEARKFGVHSAMPLRTAAKQCPHAIFVNGHPERYRECSEKVYKVLGGFTPQVEMASIDEAYLDMTGTERLHGPPLKAADHLHQRMKAETGLNCSVGIGTSRLIAKVSSAQAKPNGVLWIAPGQEAKFLAPLDVREIPGVGKVMEARLHALGIQRVGDLARLEEGELEARFGKWGLALVGKARGEDAGGWFDSEVGEDIEAKSISHEHTYNEDTADPSQLEATLMRLSEMVGRRLRESNFHAGTIQLKLRYKDFTTITRAHSLPNPTQLDTEIFEQVRGLFRKNWKAGAPVRLLGVHASSFATQAAQIDLLQGSRQERWKNALAAADRLRDKFGESSVSLAAGLRGGFRERIHENPASLPGKSKGRDKGKST</sequence>
<dbReference type="InterPro" id="IPR050116">
    <property type="entry name" value="DNA_polymerase-Y"/>
</dbReference>
<dbReference type="GO" id="GO:0006261">
    <property type="term" value="P:DNA-templated DNA replication"/>
    <property type="evidence" value="ECO:0007669"/>
    <property type="project" value="UniProtKB-UniRule"/>
</dbReference>
<evidence type="ECO:0000256" key="11">
    <source>
        <dbReference type="ARBA" id="ARBA00022842"/>
    </source>
</evidence>
<comment type="cofactor">
    <cofactor evidence="16">
        <name>Mg(2+)</name>
        <dbReference type="ChEBI" id="CHEBI:18420"/>
    </cofactor>
    <text evidence="16">Binds 2 magnesium ions per subunit.</text>
</comment>
<feature type="site" description="Substrate discrimination" evidence="16">
    <location>
        <position position="27"/>
    </location>
</feature>
<dbReference type="Gene3D" id="3.40.1170.60">
    <property type="match status" value="1"/>
</dbReference>
<evidence type="ECO:0000256" key="1">
    <source>
        <dbReference type="ARBA" id="ARBA00004496"/>
    </source>
</evidence>
<accession>A0A2U3K5Z0</accession>
<evidence type="ECO:0000256" key="5">
    <source>
        <dbReference type="ARBA" id="ARBA00022490"/>
    </source>
</evidence>
<dbReference type="OrthoDB" id="9808813at2"/>
<protein>
    <recommendedName>
        <fullName evidence="16">DNA polymerase IV</fullName>
        <shortName evidence="16">Pol IV</shortName>
        <ecNumber evidence="16">2.7.7.7</ecNumber>
    </recommendedName>
</protein>
<dbReference type="PANTHER" id="PTHR11076">
    <property type="entry name" value="DNA REPAIR POLYMERASE UMUC / TRANSFERASE FAMILY MEMBER"/>
    <property type="match status" value="1"/>
</dbReference>
<keyword evidence="13 16" id="KW-0238">DNA-binding</keyword>
<dbReference type="SUPFAM" id="SSF56672">
    <property type="entry name" value="DNA/RNA polymerases"/>
    <property type="match status" value="1"/>
</dbReference>
<dbReference type="Gene3D" id="1.10.150.20">
    <property type="entry name" value="5' to 3' exonuclease, C-terminal subdomain"/>
    <property type="match status" value="1"/>
</dbReference>
<evidence type="ECO:0000256" key="13">
    <source>
        <dbReference type="ARBA" id="ARBA00023125"/>
    </source>
</evidence>
<proteinExistence type="inferred from homology"/>
<evidence type="ECO:0000256" key="9">
    <source>
        <dbReference type="ARBA" id="ARBA00022723"/>
    </source>
</evidence>
<evidence type="ECO:0000256" key="6">
    <source>
        <dbReference type="ARBA" id="ARBA00022679"/>
    </source>
</evidence>
<keyword evidence="7 16" id="KW-0548">Nucleotidyltransferase</keyword>
<keyword evidence="12 16" id="KW-0239">DNA-directed DNA polymerase</keyword>
<evidence type="ECO:0000313" key="20">
    <source>
        <dbReference type="Proteomes" id="UP000238701"/>
    </source>
</evidence>
<keyword evidence="4 16" id="KW-0515">Mutator protein</keyword>
<feature type="active site" evidence="16">
    <location>
        <position position="118"/>
    </location>
</feature>
<evidence type="ECO:0000313" key="19">
    <source>
        <dbReference type="EMBL" id="SPF35053.1"/>
    </source>
</evidence>
<evidence type="ECO:0000256" key="12">
    <source>
        <dbReference type="ARBA" id="ARBA00022932"/>
    </source>
</evidence>
<gene>
    <name evidence="16 19" type="primary">dinB</name>
    <name evidence="19" type="ORF">SBA1_1370008</name>
</gene>
<dbReference type="GO" id="GO:0042276">
    <property type="term" value="P:error-prone translesion synthesis"/>
    <property type="evidence" value="ECO:0007669"/>
    <property type="project" value="TreeGrafter"/>
</dbReference>
<keyword evidence="14 16" id="KW-0234">DNA repair</keyword>
<evidence type="ECO:0000256" key="8">
    <source>
        <dbReference type="ARBA" id="ARBA00022705"/>
    </source>
</evidence>
<dbReference type="Proteomes" id="UP000238701">
    <property type="component" value="Unassembled WGS sequence"/>
</dbReference>
<evidence type="ECO:0000256" key="16">
    <source>
        <dbReference type="HAMAP-Rule" id="MF_01113"/>
    </source>
</evidence>
<dbReference type="InterPro" id="IPR024728">
    <property type="entry name" value="PolY_HhH_motif"/>
</dbReference>
<dbReference type="SUPFAM" id="SSF100879">
    <property type="entry name" value="Lesion bypass DNA polymerase (Y-family), little finger domain"/>
    <property type="match status" value="1"/>
</dbReference>
<dbReference type="GO" id="GO:0000287">
    <property type="term" value="F:magnesium ion binding"/>
    <property type="evidence" value="ECO:0007669"/>
    <property type="project" value="UniProtKB-UniRule"/>
</dbReference>
<evidence type="ECO:0000256" key="17">
    <source>
        <dbReference type="SAM" id="MobiDB-lite"/>
    </source>
</evidence>
<dbReference type="InterPro" id="IPR017961">
    <property type="entry name" value="DNA_pol_Y-fam_little_finger"/>
</dbReference>
<keyword evidence="9 16" id="KW-0479">Metal-binding</keyword>
<comment type="catalytic activity">
    <reaction evidence="15 16">
        <text>DNA(n) + a 2'-deoxyribonucleoside 5'-triphosphate = DNA(n+1) + diphosphate</text>
        <dbReference type="Rhea" id="RHEA:22508"/>
        <dbReference type="Rhea" id="RHEA-COMP:17339"/>
        <dbReference type="Rhea" id="RHEA-COMP:17340"/>
        <dbReference type="ChEBI" id="CHEBI:33019"/>
        <dbReference type="ChEBI" id="CHEBI:61560"/>
        <dbReference type="ChEBI" id="CHEBI:173112"/>
        <dbReference type="EC" id="2.7.7.7"/>
    </reaction>
</comment>
<dbReference type="FunFam" id="3.40.1170.60:FF:000001">
    <property type="entry name" value="DNA polymerase IV"/>
    <property type="match status" value="1"/>
</dbReference>
<keyword evidence="8 16" id="KW-0235">DNA replication</keyword>
<dbReference type="InterPro" id="IPR022880">
    <property type="entry name" value="DNApol_IV"/>
</dbReference>
<evidence type="ECO:0000259" key="18">
    <source>
        <dbReference type="PROSITE" id="PS50173"/>
    </source>
</evidence>
<keyword evidence="6 16" id="KW-0808">Transferase</keyword>
<evidence type="ECO:0000256" key="10">
    <source>
        <dbReference type="ARBA" id="ARBA00022763"/>
    </source>
</evidence>
<organism evidence="19 20">
    <name type="scientific">Candidatus Sulfotelmatobacter kueseliae</name>
    <dbReference type="NCBI Taxonomy" id="2042962"/>
    <lineage>
        <taxon>Bacteria</taxon>
        <taxon>Pseudomonadati</taxon>
        <taxon>Acidobacteriota</taxon>
        <taxon>Terriglobia</taxon>
        <taxon>Terriglobales</taxon>
        <taxon>Candidatus Korobacteraceae</taxon>
        <taxon>Candidatus Sulfotelmatobacter</taxon>
    </lineage>
</organism>
<evidence type="ECO:0000256" key="2">
    <source>
        <dbReference type="ARBA" id="ARBA00010945"/>
    </source>
</evidence>
<dbReference type="InterPro" id="IPR043128">
    <property type="entry name" value="Rev_trsase/Diguanyl_cyclase"/>
</dbReference>
<keyword evidence="11 16" id="KW-0460">Magnesium</keyword>
<dbReference type="EMBL" id="OMOD01000043">
    <property type="protein sequence ID" value="SPF35053.1"/>
    <property type="molecule type" value="Genomic_DNA"/>
</dbReference>
<evidence type="ECO:0000256" key="4">
    <source>
        <dbReference type="ARBA" id="ARBA00022457"/>
    </source>
</evidence>
<feature type="binding site" evidence="16">
    <location>
        <position position="117"/>
    </location>
    <ligand>
        <name>Mg(2+)</name>
        <dbReference type="ChEBI" id="CHEBI:18420"/>
    </ligand>
</feature>
<dbReference type="FunFam" id="3.30.1490.100:FF:000004">
    <property type="entry name" value="DNA polymerase IV"/>
    <property type="match status" value="1"/>
</dbReference>
<comment type="subcellular location">
    <subcellularLocation>
        <location evidence="1 16">Cytoplasm</location>
    </subcellularLocation>
</comment>
<dbReference type="PANTHER" id="PTHR11076:SF33">
    <property type="entry name" value="DNA POLYMERASE KAPPA"/>
    <property type="match status" value="1"/>
</dbReference>
<dbReference type="Pfam" id="PF11799">
    <property type="entry name" value="IMS_C"/>
    <property type="match status" value="1"/>
</dbReference>
<dbReference type="GO" id="GO:0003887">
    <property type="term" value="F:DNA-directed DNA polymerase activity"/>
    <property type="evidence" value="ECO:0007669"/>
    <property type="project" value="UniProtKB-UniRule"/>
</dbReference>
<dbReference type="GO" id="GO:0003684">
    <property type="term" value="F:damaged DNA binding"/>
    <property type="evidence" value="ECO:0007669"/>
    <property type="project" value="InterPro"/>
</dbReference>
<dbReference type="GO" id="GO:0005829">
    <property type="term" value="C:cytosol"/>
    <property type="evidence" value="ECO:0007669"/>
    <property type="project" value="TreeGrafter"/>
</dbReference>
<dbReference type="Pfam" id="PF00817">
    <property type="entry name" value="IMS"/>
    <property type="match status" value="1"/>
</dbReference>
<dbReference type="AlphaFoldDB" id="A0A2U3K5Z0"/>
<comment type="similarity">
    <text evidence="2 16">Belongs to the DNA polymerase type-Y family.</text>
</comment>
<dbReference type="Gene3D" id="3.30.70.270">
    <property type="match status" value="1"/>
</dbReference>
<dbReference type="Pfam" id="PF11798">
    <property type="entry name" value="IMS_HHH"/>
    <property type="match status" value="1"/>
</dbReference>
<dbReference type="InterPro" id="IPR036775">
    <property type="entry name" value="DNA_pol_Y-fam_lit_finger_sf"/>
</dbReference>
<dbReference type="Gene3D" id="3.30.1490.100">
    <property type="entry name" value="DNA polymerase, Y-family, little finger domain"/>
    <property type="match status" value="1"/>
</dbReference>
<evidence type="ECO:0000256" key="15">
    <source>
        <dbReference type="ARBA" id="ARBA00049244"/>
    </source>
</evidence>
<dbReference type="InterPro" id="IPR001126">
    <property type="entry name" value="UmuC"/>
</dbReference>
<dbReference type="EC" id="2.7.7.7" evidence="16"/>
<feature type="binding site" evidence="16">
    <location>
        <position position="22"/>
    </location>
    <ligand>
        <name>Mg(2+)</name>
        <dbReference type="ChEBI" id="CHEBI:18420"/>
    </ligand>
</feature>
<dbReference type="InterPro" id="IPR043502">
    <property type="entry name" value="DNA/RNA_pol_sf"/>
</dbReference>
<keyword evidence="5 16" id="KW-0963">Cytoplasm</keyword>
<feature type="region of interest" description="Disordered" evidence="17">
    <location>
        <begin position="409"/>
        <end position="430"/>
    </location>
</feature>
<name>A0A2U3K5Z0_9BACT</name>
<dbReference type="PROSITE" id="PS50173">
    <property type="entry name" value="UMUC"/>
    <property type="match status" value="1"/>
</dbReference>
<comment type="function">
    <text evidence="16">Poorly processive, error-prone DNA polymerase involved in untargeted mutagenesis. Copies undamaged DNA at stalled replication forks, which arise in vivo from mismatched or misaligned primer ends. These misaligned primers can be extended by PolIV. Exhibits no 3'-5' exonuclease (proofreading) activity. May be involved in translesional synthesis, in conjunction with the beta clamp from PolIII.</text>
</comment>
<reference evidence="20" key="1">
    <citation type="submission" date="2018-02" db="EMBL/GenBank/DDBJ databases">
        <authorList>
            <person name="Hausmann B."/>
        </authorList>
    </citation>
    <scope>NUCLEOTIDE SEQUENCE [LARGE SCALE GENOMIC DNA]</scope>
    <source>
        <strain evidence="20">Peat soil MAG SbA1</strain>
    </source>
</reference>
<evidence type="ECO:0000256" key="14">
    <source>
        <dbReference type="ARBA" id="ARBA00023204"/>
    </source>
</evidence>
<dbReference type="GO" id="GO:0009432">
    <property type="term" value="P:SOS response"/>
    <property type="evidence" value="ECO:0007669"/>
    <property type="project" value="TreeGrafter"/>
</dbReference>
<dbReference type="NCBIfam" id="NF002677">
    <property type="entry name" value="PRK02406.1"/>
    <property type="match status" value="1"/>
</dbReference>
<evidence type="ECO:0000256" key="7">
    <source>
        <dbReference type="ARBA" id="ARBA00022695"/>
    </source>
</evidence>
<dbReference type="CDD" id="cd03586">
    <property type="entry name" value="PolY_Pol_IV_kappa"/>
    <property type="match status" value="1"/>
</dbReference>